<evidence type="ECO:0000313" key="4">
    <source>
        <dbReference type="Proteomes" id="UP000245252"/>
    </source>
</evidence>
<gene>
    <name evidence="3" type="ORF">DEM27_07260</name>
</gene>
<feature type="compositionally biased region" description="Basic and acidic residues" evidence="1">
    <location>
        <begin position="250"/>
        <end position="266"/>
    </location>
</feature>
<sequence length="429" mass="45310">MEKVNDGAVGVKAKLRIFRLPRKLVFFMGGILLLGGATGAFALYAGKDGLLGFGPSEKVADLACTTVKTFKIKKKDRFWVRKFIKTEPAEGLARVMTALRVAEAVYTQQQPDLVQVVVLDQNGPEMRAAMRGRAVGADVVYVPHPEKIAELQDTPVYTAKYVDGAATADGQFYGEKIQLPLEHIESLVKLLGERADCQEPAGVEVKAGDHGKKEEKGHGEATEGHGAEAEQRDSSGHGEEPAADSPVAESGHDAAPEGEAGARQDEAVVENNHAAEDAGEEAPAEEDQAAAGTDESAVTAATGDHATPADKDHAVAEEPADGKALSVAAHAAVPGAEENDAAKDAVKHEEKPVKDQSSAKPVKTHGEKAEAHDAPAEEEHAAEPSKKHAEKAAEQHGAVAEQEMPAESEEQASAQSDEFIDEPFINETN</sequence>
<dbReference type="AlphaFoldDB" id="A0A2U2DVV0"/>
<evidence type="ECO:0000256" key="2">
    <source>
        <dbReference type="SAM" id="Phobius"/>
    </source>
</evidence>
<feature type="compositionally biased region" description="Basic and acidic residues" evidence="1">
    <location>
        <begin position="307"/>
        <end position="316"/>
    </location>
</feature>
<feature type="transmembrane region" description="Helical" evidence="2">
    <location>
        <begin position="24"/>
        <end position="46"/>
    </location>
</feature>
<feature type="compositionally biased region" description="Basic and acidic residues" evidence="1">
    <location>
        <begin position="340"/>
        <end position="354"/>
    </location>
</feature>
<feature type="compositionally biased region" description="Basic and acidic residues" evidence="1">
    <location>
        <begin position="206"/>
        <end position="240"/>
    </location>
</feature>
<evidence type="ECO:0000313" key="3">
    <source>
        <dbReference type="EMBL" id="PWE57421.1"/>
    </source>
</evidence>
<dbReference type="EMBL" id="QFBC01000002">
    <property type="protein sequence ID" value="PWE57421.1"/>
    <property type="molecule type" value="Genomic_DNA"/>
</dbReference>
<comment type="caution">
    <text evidence="3">The sequence shown here is derived from an EMBL/GenBank/DDBJ whole genome shotgun (WGS) entry which is preliminary data.</text>
</comment>
<feature type="compositionally biased region" description="Basic and acidic residues" evidence="1">
    <location>
        <begin position="364"/>
        <end position="394"/>
    </location>
</feature>
<keyword evidence="2" id="KW-0812">Transmembrane</keyword>
<dbReference type="Proteomes" id="UP000245252">
    <property type="component" value="Unassembled WGS sequence"/>
</dbReference>
<protein>
    <submittedName>
        <fullName evidence="3">Uncharacterized protein</fullName>
    </submittedName>
</protein>
<organism evidence="3 4">
    <name type="scientific">Metarhizobium album</name>
    <dbReference type="NCBI Taxonomy" id="2182425"/>
    <lineage>
        <taxon>Bacteria</taxon>
        <taxon>Pseudomonadati</taxon>
        <taxon>Pseudomonadota</taxon>
        <taxon>Alphaproteobacteria</taxon>
        <taxon>Hyphomicrobiales</taxon>
        <taxon>Rhizobiaceae</taxon>
        <taxon>Metarhizobium</taxon>
    </lineage>
</organism>
<reference evidence="3 4" key="1">
    <citation type="submission" date="2018-05" db="EMBL/GenBank/DDBJ databases">
        <title>The draft genome of strain NS-104.</title>
        <authorList>
            <person name="Hang P."/>
            <person name="Jiang J."/>
        </authorList>
    </citation>
    <scope>NUCLEOTIDE SEQUENCE [LARGE SCALE GENOMIC DNA]</scope>
    <source>
        <strain evidence="3 4">NS-104</strain>
    </source>
</reference>
<name>A0A2U2DVV0_9HYPH</name>
<evidence type="ECO:0000256" key="1">
    <source>
        <dbReference type="SAM" id="MobiDB-lite"/>
    </source>
</evidence>
<accession>A0A2U2DVV0</accession>
<keyword evidence="2" id="KW-0472">Membrane</keyword>
<keyword evidence="4" id="KW-1185">Reference proteome</keyword>
<feature type="region of interest" description="Disordered" evidence="1">
    <location>
        <begin position="201"/>
        <end position="429"/>
    </location>
</feature>
<feature type="compositionally biased region" description="Acidic residues" evidence="1">
    <location>
        <begin position="277"/>
        <end position="288"/>
    </location>
</feature>
<keyword evidence="2" id="KW-1133">Transmembrane helix</keyword>
<proteinExistence type="predicted"/>